<keyword evidence="1" id="KW-0732">Signal</keyword>
<accession>A0A1C7NUP7</accession>
<feature type="signal peptide" evidence="1">
    <location>
        <begin position="1"/>
        <end position="23"/>
    </location>
</feature>
<evidence type="ECO:0000256" key="1">
    <source>
        <dbReference type="SAM" id="SignalP"/>
    </source>
</evidence>
<dbReference type="Proteomes" id="UP000093000">
    <property type="component" value="Unassembled WGS sequence"/>
</dbReference>
<evidence type="ECO:0000313" key="2">
    <source>
        <dbReference type="EMBL" id="OBZ91224.1"/>
    </source>
</evidence>
<keyword evidence="3" id="KW-1185">Reference proteome</keyword>
<sequence>MNFTSRFIFIAILFVCTLKVTLADEWIATMICGASLELQVQHINDQGRQLLSWSPMSTYSGDKLCDESEVICIKDVEYDKYACQTASFDFKIQYGHVWSRYIHIDLFTVKSSKTILDGIPASFTPLFM</sequence>
<proteinExistence type="predicted"/>
<dbReference type="OrthoDB" id="10488150at2759"/>
<dbReference type="EMBL" id="LUGH01000018">
    <property type="protein sequence ID" value="OBZ91224.1"/>
    <property type="molecule type" value="Genomic_DNA"/>
</dbReference>
<dbReference type="InParanoid" id="A0A1C7NUP7"/>
<dbReference type="AlphaFoldDB" id="A0A1C7NUP7"/>
<name>A0A1C7NUP7_9FUNG</name>
<feature type="chain" id="PRO_5008889928" description="Autophagy-related protein 27" evidence="1">
    <location>
        <begin position="24"/>
        <end position="128"/>
    </location>
</feature>
<comment type="caution">
    <text evidence="2">The sequence shown here is derived from an EMBL/GenBank/DDBJ whole genome shotgun (WGS) entry which is preliminary data.</text>
</comment>
<organism evidence="2 3">
    <name type="scientific">Choanephora cucurbitarum</name>
    <dbReference type="NCBI Taxonomy" id="101091"/>
    <lineage>
        <taxon>Eukaryota</taxon>
        <taxon>Fungi</taxon>
        <taxon>Fungi incertae sedis</taxon>
        <taxon>Mucoromycota</taxon>
        <taxon>Mucoromycotina</taxon>
        <taxon>Mucoromycetes</taxon>
        <taxon>Mucorales</taxon>
        <taxon>Mucorineae</taxon>
        <taxon>Choanephoraceae</taxon>
        <taxon>Choanephoroideae</taxon>
        <taxon>Choanephora</taxon>
    </lineage>
</organism>
<protein>
    <recommendedName>
        <fullName evidence="4">Autophagy-related protein 27</fullName>
    </recommendedName>
</protein>
<evidence type="ECO:0000313" key="3">
    <source>
        <dbReference type="Proteomes" id="UP000093000"/>
    </source>
</evidence>
<gene>
    <name evidence="2" type="ORF">A0J61_00722</name>
</gene>
<evidence type="ECO:0008006" key="4">
    <source>
        <dbReference type="Google" id="ProtNLM"/>
    </source>
</evidence>
<reference evidence="2 3" key="1">
    <citation type="submission" date="2016-03" db="EMBL/GenBank/DDBJ databases">
        <title>Choanephora cucurbitarum.</title>
        <authorList>
            <person name="Min B."/>
            <person name="Park H."/>
            <person name="Park J.-H."/>
            <person name="Shin H.-D."/>
            <person name="Choi I.-G."/>
        </authorList>
    </citation>
    <scope>NUCLEOTIDE SEQUENCE [LARGE SCALE GENOMIC DNA]</scope>
    <source>
        <strain evidence="2 3">KUS-F28377</strain>
    </source>
</reference>